<comment type="caution">
    <text evidence="3">The sequence shown here is derived from an EMBL/GenBank/DDBJ whole genome shotgun (WGS) entry which is preliminary data.</text>
</comment>
<dbReference type="GO" id="GO:0004674">
    <property type="term" value="F:protein serine/threonine kinase activity"/>
    <property type="evidence" value="ECO:0007669"/>
    <property type="project" value="UniProtKB-KW"/>
</dbReference>
<dbReference type="EMBL" id="JACHEN010000032">
    <property type="protein sequence ID" value="MBB6218046.1"/>
    <property type="molecule type" value="Genomic_DNA"/>
</dbReference>
<dbReference type="EC" id="2.7.11.1" evidence="3"/>
<organism evidence="3 4">
    <name type="scientific">Anaerosolibacter carboniphilus</name>
    <dbReference type="NCBI Taxonomy" id="1417629"/>
    <lineage>
        <taxon>Bacteria</taxon>
        <taxon>Bacillati</taxon>
        <taxon>Bacillota</taxon>
        <taxon>Clostridia</taxon>
        <taxon>Peptostreptococcales</taxon>
        <taxon>Thermotaleaceae</taxon>
        <taxon>Anaerosolibacter</taxon>
    </lineage>
</organism>
<dbReference type="PANTHER" id="PTHR35526:SF3">
    <property type="entry name" value="ANTI-SIGMA-F FACTOR RSBW"/>
    <property type="match status" value="1"/>
</dbReference>
<dbReference type="InterPro" id="IPR003594">
    <property type="entry name" value="HATPase_dom"/>
</dbReference>
<evidence type="ECO:0000259" key="2">
    <source>
        <dbReference type="Pfam" id="PF13581"/>
    </source>
</evidence>
<dbReference type="SUPFAM" id="SSF55874">
    <property type="entry name" value="ATPase domain of HSP90 chaperone/DNA topoisomerase II/histidine kinase"/>
    <property type="match status" value="1"/>
</dbReference>
<evidence type="ECO:0000313" key="4">
    <source>
        <dbReference type="Proteomes" id="UP000579281"/>
    </source>
</evidence>
<protein>
    <submittedName>
        <fullName evidence="3">Serine/threonine-protein kinase RsbW</fullName>
        <ecNumber evidence="3">2.7.11.1</ecNumber>
    </submittedName>
</protein>
<gene>
    <name evidence="3" type="ORF">HNQ80_004185</name>
</gene>
<keyword evidence="4" id="KW-1185">Reference proteome</keyword>
<dbReference type="RefSeq" id="WP_184312549.1">
    <property type="nucleotide sequence ID" value="NZ_JACHEN010000032.1"/>
</dbReference>
<accession>A0A841KWI5</accession>
<proteinExistence type="predicted"/>
<keyword evidence="1" id="KW-0723">Serine/threonine-protein kinase</keyword>
<feature type="domain" description="Histidine kinase/HSP90-like ATPase" evidence="2">
    <location>
        <begin position="9"/>
        <end position="131"/>
    </location>
</feature>
<dbReference type="PANTHER" id="PTHR35526">
    <property type="entry name" value="ANTI-SIGMA-F FACTOR RSBW-RELATED"/>
    <property type="match status" value="1"/>
</dbReference>
<dbReference type="CDD" id="cd16936">
    <property type="entry name" value="HATPase_RsbW-like"/>
    <property type="match status" value="1"/>
</dbReference>
<keyword evidence="3" id="KW-0418">Kinase</keyword>
<dbReference type="InterPro" id="IPR050267">
    <property type="entry name" value="Anti-sigma-factor_SerPK"/>
</dbReference>
<dbReference type="Proteomes" id="UP000579281">
    <property type="component" value="Unassembled WGS sequence"/>
</dbReference>
<keyword evidence="3" id="KW-0808">Transferase</keyword>
<dbReference type="InterPro" id="IPR036890">
    <property type="entry name" value="HATPase_C_sf"/>
</dbReference>
<dbReference type="Pfam" id="PF13581">
    <property type="entry name" value="HATPase_c_2"/>
    <property type="match status" value="1"/>
</dbReference>
<dbReference type="Gene3D" id="3.30.565.10">
    <property type="entry name" value="Histidine kinase-like ATPase, C-terminal domain"/>
    <property type="match status" value="1"/>
</dbReference>
<evidence type="ECO:0000313" key="3">
    <source>
        <dbReference type="EMBL" id="MBB6218046.1"/>
    </source>
</evidence>
<name>A0A841KWI5_9FIRM</name>
<sequence>MTDSLSISVPSKPEYVSVVRLTASAVASRMGFNVEELEDIKVAVAEACTNAIKHGICKEEANFDVKFLLDQEKISIHVIDHGSGFSCNQLEEPDLTSPKEGGLGIFIIKSLMDEVDVISDVGEGTTIKMTKYLGEDI</sequence>
<dbReference type="AlphaFoldDB" id="A0A841KWI5"/>
<evidence type="ECO:0000256" key="1">
    <source>
        <dbReference type="ARBA" id="ARBA00022527"/>
    </source>
</evidence>
<reference evidence="3 4" key="1">
    <citation type="submission" date="2020-08" db="EMBL/GenBank/DDBJ databases">
        <title>Genomic Encyclopedia of Type Strains, Phase IV (KMG-IV): sequencing the most valuable type-strain genomes for metagenomic binning, comparative biology and taxonomic classification.</title>
        <authorList>
            <person name="Goeker M."/>
        </authorList>
    </citation>
    <scope>NUCLEOTIDE SEQUENCE [LARGE SCALE GENOMIC DNA]</scope>
    <source>
        <strain evidence="3 4">DSM 103526</strain>
    </source>
</reference>